<protein>
    <submittedName>
        <fullName evidence="4">Potassium transporter TrkA</fullName>
    </submittedName>
</protein>
<evidence type="ECO:0000259" key="3">
    <source>
        <dbReference type="PROSITE" id="PS51201"/>
    </source>
</evidence>
<dbReference type="GO" id="GO:0005886">
    <property type="term" value="C:plasma membrane"/>
    <property type="evidence" value="ECO:0007669"/>
    <property type="project" value="UniProtKB-SubCell"/>
</dbReference>
<name>A0A6N7ETC0_9GAMM</name>
<dbReference type="PROSITE" id="PS51201">
    <property type="entry name" value="RCK_N"/>
    <property type="match status" value="2"/>
</dbReference>
<feature type="domain" description="RCK N-terminal" evidence="3">
    <location>
        <begin position="291"/>
        <end position="399"/>
    </location>
</feature>
<comment type="caution">
    <text evidence="4">The sequence shown here is derived from an EMBL/GenBank/DDBJ whole genome shotgun (WGS) entry which is preliminary data.</text>
</comment>
<dbReference type="Proteomes" id="UP000471298">
    <property type="component" value="Unassembled WGS sequence"/>
</dbReference>
<dbReference type="Gene3D" id="3.40.50.720">
    <property type="entry name" value="NAD(P)-binding Rossmann-like Domain"/>
    <property type="match status" value="2"/>
</dbReference>
<organism evidence="4 5">
    <name type="scientific">Ostreibacterium oceani</name>
    <dbReference type="NCBI Taxonomy" id="2654998"/>
    <lineage>
        <taxon>Bacteria</taxon>
        <taxon>Pseudomonadati</taxon>
        <taxon>Pseudomonadota</taxon>
        <taxon>Gammaproteobacteria</taxon>
        <taxon>Cardiobacteriales</taxon>
        <taxon>Ostreibacteriaceae</taxon>
        <taxon>Ostreibacterium</taxon>
    </lineage>
</organism>
<sequence>MQAVRHPIIYIILKRMRAPLIVLILAYAIAITGLALIPGVHEDGTEWHFTIFRAFYFFSYVATTIGFGEIPYDFTDTQRLWVSFCIYLTVISWLFAIGEIISLFQDPALKIALAKHRFSRRVQRINSKFYIICGYGETGAILLSQLNKQGYQCVVIDQDQARINLLELDANAYKTPFIMADASAIDTLKMAGIEHPQCRAVIAITNNDAVNVKISAAAKLIRSHIKVICRVHSKESMANATSFDTDYVINPERIYAEGFGMTFRKPSVQQLINSLLKRPGSQFAAPMHPPKGHWVICGFGRFGQEMARFLEYEGIDYTIVTPEEIPLQHVIGTGTEAVTLKAAGIRDAVGIVAGTDNDTNNFSIIMTARNLNPNLYQIALQNRDSNRAIFQSAGIDSVMEASRLLVWRILPFITQPTLYQFIRLARHENEAWANTVSQQLAQIGQTVPYTYLLRIDNEHAPAITRHVSSGNILRLQDVYPAPLSELENPAPEVLALMLIRDGKFELVPKANTPMKNGDIFLLASDKSVRNQIDYIVRHDPALYYLLHGKEQPVSIVVAKLKKYLQAFKQWRRQQRKHKNNVSS</sequence>
<dbReference type="InterPro" id="IPR003148">
    <property type="entry name" value="RCK_N"/>
</dbReference>
<dbReference type="GO" id="GO:0006813">
    <property type="term" value="P:potassium ion transport"/>
    <property type="evidence" value="ECO:0007669"/>
    <property type="project" value="InterPro"/>
</dbReference>
<evidence type="ECO:0000256" key="2">
    <source>
        <dbReference type="SAM" id="Phobius"/>
    </source>
</evidence>
<dbReference type="Pfam" id="PF07885">
    <property type="entry name" value="Ion_trans_2"/>
    <property type="match status" value="1"/>
</dbReference>
<dbReference type="SUPFAM" id="SSF51735">
    <property type="entry name" value="NAD(P)-binding Rossmann-fold domains"/>
    <property type="match status" value="2"/>
</dbReference>
<accession>A0A6N7ETC0</accession>
<feature type="transmembrane region" description="Helical" evidence="2">
    <location>
        <begin position="80"/>
        <end position="104"/>
    </location>
</feature>
<keyword evidence="2" id="KW-1133">Transmembrane helix</keyword>
<feature type="transmembrane region" description="Helical" evidence="2">
    <location>
        <begin position="47"/>
        <end position="68"/>
    </location>
</feature>
<evidence type="ECO:0000256" key="1">
    <source>
        <dbReference type="ARBA" id="ARBA00004651"/>
    </source>
</evidence>
<proteinExistence type="predicted"/>
<keyword evidence="2" id="KW-0812">Transmembrane</keyword>
<dbReference type="InterPro" id="IPR050721">
    <property type="entry name" value="Trk_Ktr_HKT_K-transport"/>
</dbReference>
<keyword evidence="5" id="KW-1185">Reference proteome</keyword>
<dbReference type="PANTHER" id="PTHR43833">
    <property type="entry name" value="POTASSIUM CHANNEL PROTEIN 2-RELATED-RELATED"/>
    <property type="match status" value="1"/>
</dbReference>
<dbReference type="InterPro" id="IPR013099">
    <property type="entry name" value="K_chnl_dom"/>
</dbReference>
<dbReference type="SUPFAM" id="SSF81324">
    <property type="entry name" value="Voltage-gated potassium channels"/>
    <property type="match status" value="1"/>
</dbReference>
<dbReference type="EMBL" id="WHNW01000001">
    <property type="protein sequence ID" value="MPV85163.1"/>
    <property type="molecule type" value="Genomic_DNA"/>
</dbReference>
<comment type="subcellular location">
    <subcellularLocation>
        <location evidence="1">Cell membrane</location>
        <topology evidence="1">Multi-pass membrane protein</topology>
    </subcellularLocation>
</comment>
<reference evidence="4 5" key="1">
    <citation type="submission" date="2019-10" db="EMBL/GenBank/DDBJ databases">
        <title>Cardiobacteriales fam. a chemoheterotrophic member of the order Cardiobacteriales, and proposal of Cardiobacteriales fam. nov.</title>
        <authorList>
            <person name="Wang C."/>
        </authorList>
    </citation>
    <scope>NUCLEOTIDE SEQUENCE [LARGE SCALE GENOMIC DNA]</scope>
    <source>
        <strain evidence="4 5">ML27</strain>
    </source>
</reference>
<dbReference type="Pfam" id="PF02254">
    <property type="entry name" value="TrkA_N"/>
    <property type="match status" value="2"/>
</dbReference>
<dbReference type="Gene3D" id="1.10.287.70">
    <property type="match status" value="1"/>
</dbReference>
<gene>
    <name evidence="4" type="ORF">GCU85_00250</name>
</gene>
<keyword evidence="2" id="KW-0472">Membrane</keyword>
<dbReference type="AlphaFoldDB" id="A0A6N7ETC0"/>
<feature type="domain" description="RCK N-terminal" evidence="3">
    <location>
        <begin position="127"/>
        <end position="249"/>
    </location>
</feature>
<dbReference type="InParanoid" id="A0A6N7ETC0"/>
<dbReference type="InterPro" id="IPR036291">
    <property type="entry name" value="NAD(P)-bd_dom_sf"/>
</dbReference>
<evidence type="ECO:0000313" key="5">
    <source>
        <dbReference type="Proteomes" id="UP000471298"/>
    </source>
</evidence>
<dbReference type="RefSeq" id="WP_152808149.1">
    <property type="nucleotide sequence ID" value="NZ_WHNW01000001.1"/>
</dbReference>
<feature type="transmembrane region" description="Helical" evidence="2">
    <location>
        <begin position="20"/>
        <end position="41"/>
    </location>
</feature>
<evidence type="ECO:0000313" key="4">
    <source>
        <dbReference type="EMBL" id="MPV85163.1"/>
    </source>
</evidence>